<dbReference type="CDD" id="cd03384">
    <property type="entry name" value="PAP2_wunen"/>
    <property type="match status" value="1"/>
</dbReference>
<gene>
    <name evidence="9" type="primary">LOC100370112</name>
</gene>
<evidence type="ECO:0000256" key="2">
    <source>
        <dbReference type="ARBA" id="ARBA00008816"/>
    </source>
</evidence>
<dbReference type="SUPFAM" id="SSF48317">
    <property type="entry name" value="Acid phosphatase/Vanadium-dependent haloperoxidase"/>
    <property type="match status" value="1"/>
</dbReference>
<feature type="transmembrane region" description="Helical" evidence="6">
    <location>
        <begin position="30"/>
        <end position="53"/>
    </location>
</feature>
<dbReference type="Proteomes" id="UP000694865">
    <property type="component" value="Unplaced"/>
</dbReference>
<evidence type="ECO:0000256" key="3">
    <source>
        <dbReference type="ARBA" id="ARBA00022692"/>
    </source>
</evidence>
<keyword evidence="4 6" id="KW-1133">Transmembrane helix</keyword>
<evidence type="ECO:0000256" key="4">
    <source>
        <dbReference type="ARBA" id="ARBA00022989"/>
    </source>
</evidence>
<keyword evidence="3 6" id="KW-0812">Transmembrane</keyword>
<evidence type="ECO:0000313" key="9">
    <source>
        <dbReference type="RefSeq" id="XP_002736577.2"/>
    </source>
</evidence>
<dbReference type="PANTHER" id="PTHR10165:SF103">
    <property type="entry name" value="PHOSPHOLIPID PHOSPHATASE HOMOLOG 1.2 HOMOLOG"/>
    <property type="match status" value="1"/>
</dbReference>
<feature type="transmembrane region" description="Helical" evidence="6">
    <location>
        <begin position="87"/>
        <end position="105"/>
    </location>
</feature>
<dbReference type="PANTHER" id="PTHR10165">
    <property type="entry name" value="LIPID PHOSPHATE PHOSPHATASE"/>
    <property type="match status" value="1"/>
</dbReference>
<protein>
    <submittedName>
        <fullName evidence="9">Lipid phosphate phosphohydrolase 1-like</fullName>
    </submittedName>
</protein>
<dbReference type="InterPro" id="IPR036938">
    <property type="entry name" value="PAP2/HPO_sf"/>
</dbReference>
<dbReference type="RefSeq" id="XP_002736577.2">
    <property type="nucleotide sequence ID" value="XM_002736531.2"/>
</dbReference>
<evidence type="ECO:0000256" key="5">
    <source>
        <dbReference type="ARBA" id="ARBA00023136"/>
    </source>
</evidence>
<organism evidence="8 9">
    <name type="scientific">Saccoglossus kowalevskii</name>
    <name type="common">Acorn worm</name>
    <dbReference type="NCBI Taxonomy" id="10224"/>
    <lineage>
        <taxon>Eukaryota</taxon>
        <taxon>Metazoa</taxon>
        <taxon>Hemichordata</taxon>
        <taxon>Enteropneusta</taxon>
        <taxon>Harrimaniidae</taxon>
        <taxon>Saccoglossus</taxon>
    </lineage>
</organism>
<feature type="transmembrane region" description="Helical" evidence="6">
    <location>
        <begin position="156"/>
        <end position="174"/>
    </location>
</feature>
<feature type="non-terminal residue" evidence="9">
    <location>
        <position position="1"/>
    </location>
</feature>
<evidence type="ECO:0000313" key="8">
    <source>
        <dbReference type="Proteomes" id="UP000694865"/>
    </source>
</evidence>
<accession>A0ABM0GST1</accession>
<feature type="transmembrane region" description="Helical" evidence="6">
    <location>
        <begin position="186"/>
        <end position="207"/>
    </location>
</feature>
<dbReference type="Pfam" id="PF01569">
    <property type="entry name" value="PAP2"/>
    <property type="match status" value="1"/>
</dbReference>
<dbReference type="InterPro" id="IPR000326">
    <property type="entry name" value="PAP2/HPO"/>
</dbReference>
<dbReference type="SMART" id="SM00014">
    <property type="entry name" value="acidPPc"/>
    <property type="match status" value="1"/>
</dbReference>
<feature type="transmembrane region" description="Helical" evidence="6">
    <location>
        <begin position="219"/>
        <end position="239"/>
    </location>
</feature>
<feature type="domain" description="Phosphatidic acid phosphatase type 2/haloperoxidase" evidence="7">
    <location>
        <begin position="88"/>
        <end position="232"/>
    </location>
</feature>
<keyword evidence="5 6" id="KW-0472">Membrane</keyword>
<dbReference type="Gene3D" id="1.20.144.10">
    <property type="entry name" value="Phosphatidic acid phosphatase type 2/haloperoxidase"/>
    <property type="match status" value="1"/>
</dbReference>
<sequence length="277" mass="31963">LGFLPVYQRGFFCNDESLQYPYKDSTVSSLMLYSISLGLPILIILISEAIVYCRRKRYQLEYLSQNSFNRCCCDVRINPYFFQTSKAITMFLFGAVITINITDMAKNMIGRLRPHFMDVCQPDFSVINCSGGYITEFTCLFDNDDDYPLQDARRSFPSGHSSVSAYCMVYLLLYLESRMKWKRVRLLKPTLQFIAILLALFCCMSRISDYKHHSSDVFVGFILGTTVAVFMALVVANMFKKEEVNEKTDTINSEILFMEMNPRSRANFKQTISSSFI</sequence>
<comment type="subcellular location">
    <subcellularLocation>
        <location evidence="1">Membrane</location>
        <topology evidence="1">Multi-pass membrane protein</topology>
    </subcellularLocation>
</comment>
<dbReference type="InterPro" id="IPR043216">
    <property type="entry name" value="PAP-like"/>
</dbReference>
<name>A0ABM0GST1_SACKO</name>
<comment type="similarity">
    <text evidence="2">Belongs to the PA-phosphatase related phosphoesterase family.</text>
</comment>
<reference evidence="9" key="1">
    <citation type="submission" date="2025-08" db="UniProtKB">
        <authorList>
            <consortium name="RefSeq"/>
        </authorList>
    </citation>
    <scope>IDENTIFICATION</scope>
    <source>
        <tissue evidence="9">Testes</tissue>
    </source>
</reference>
<dbReference type="GeneID" id="100370112"/>
<evidence type="ECO:0000259" key="7">
    <source>
        <dbReference type="SMART" id="SM00014"/>
    </source>
</evidence>
<keyword evidence="8" id="KW-1185">Reference proteome</keyword>
<evidence type="ECO:0000256" key="1">
    <source>
        <dbReference type="ARBA" id="ARBA00004141"/>
    </source>
</evidence>
<proteinExistence type="inferred from homology"/>
<evidence type="ECO:0000256" key="6">
    <source>
        <dbReference type="SAM" id="Phobius"/>
    </source>
</evidence>